<keyword evidence="5 6" id="KW-0472">Membrane</keyword>
<dbReference type="HOGENOM" id="CLU_1735197_0_0_6"/>
<dbReference type="PATRIC" id="fig|1217693.3.peg.3171"/>
<evidence type="ECO:0000256" key="1">
    <source>
        <dbReference type="ARBA" id="ARBA00004651"/>
    </source>
</evidence>
<dbReference type="Gene3D" id="3.40.1710.10">
    <property type="entry name" value="abc type-2 transporter like domain"/>
    <property type="match status" value="1"/>
</dbReference>
<dbReference type="GO" id="GO:0140359">
    <property type="term" value="F:ABC-type transporter activity"/>
    <property type="evidence" value="ECO:0007669"/>
    <property type="project" value="InterPro"/>
</dbReference>
<dbReference type="EMBL" id="APRS01000023">
    <property type="protein sequence ID" value="ENX04798.1"/>
    <property type="molecule type" value="Genomic_DNA"/>
</dbReference>
<keyword evidence="2" id="KW-1003">Cell membrane</keyword>
<evidence type="ECO:0000259" key="7">
    <source>
        <dbReference type="Pfam" id="PF12698"/>
    </source>
</evidence>
<comment type="caution">
    <text evidence="8">The sequence shown here is derived from an EMBL/GenBank/DDBJ whole genome shotgun (WGS) entry which is preliminary data.</text>
</comment>
<name>N9M8D4_9GAMM</name>
<dbReference type="STRING" id="70346.F897_03284"/>
<dbReference type="InterPro" id="IPR013525">
    <property type="entry name" value="ABC2_TM"/>
</dbReference>
<evidence type="ECO:0000256" key="6">
    <source>
        <dbReference type="SAM" id="Phobius"/>
    </source>
</evidence>
<keyword evidence="4 6" id="KW-1133">Transmembrane helix</keyword>
<evidence type="ECO:0000256" key="3">
    <source>
        <dbReference type="ARBA" id="ARBA00022692"/>
    </source>
</evidence>
<dbReference type="Pfam" id="PF12698">
    <property type="entry name" value="ABC2_membrane_3"/>
    <property type="match status" value="1"/>
</dbReference>
<feature type="transmembrane region" description="Helical" evidence="6">
    <location>
        <begin position="15"/>
        <end position="35"/>
    </location>
</feature>
<dbReference type="InterPro" id="IPR051449">
    <property type="entry name" value="ABC-2_transporter_component"/>
</dbReference>
<keyword evidence="3 6" id="KW-0812">Transmembrane</keyword>
<dbReference type="Proteomes" id="UP000013101">
    <property type="component" value="Unassembled WGS sequence"/>
</dbReference>
<feature type="domain" description="ABC-2 type transporter transmembrane" evidence="7">
    <location>
        <begin position="19"/>
        <end position="143"/>
    </location>
</feature>
<sequence length="185" mass="20562">MKSLWFYYLQSFKDIVSHGTIFTTLILSVLFYSFFYPTAYQAQQAEALPIIIVDEEQSSLSTRIIGQVAQSPNVEIQAITGNFAEAKQWMESQKADGILLLPDNLSQSLRHGETGGIGLYLSTANFLVTKQIGLGLATSVEQTLADYTERFGKVSDFSPALSVHQIPYLIRCPAMAAMSFLRLHL</sequence>
<evidence type="ECO:0000256" key="4">
    <source>
        <dbReference type="ARBA" id="ARBA00022989"/>
    </source>
</evidence>
<dbReference type="AlphaFoldDB" id="N9M8D4"/>
<dbReference type="GO" id="GO:0005886">
    <property type="term" value="C:plasma membrane"/>
    <property type="evidence" value="ECO:0007669"/>
    <property type="project" value="UniProtKB-SubCell"/>
</dbReference>
<protein>
    <recommendedName>
        <fullName evidence="7">ABC-2 type transporter transmembrane domain-containing protein</fullName>
    </recommendedName>
</protein>
<evidence type="ECO:0000313" key="9">
    <source>
        <dbReference type="Proteomes" id="UP000013101"/>
    </source>
</evidence>
<evidence type="ECO:0000256" key="5">
    <source>
        <dbReference type="ARBA" id="ARBA00023136"/>
    </source>
</evidence>
<dbReference type="PANTHER" id="PTHR30294:SF46">
    <property type="entry name" value="ABC TRANSPORTER PERMEASE"/>
    <property type="match status" value="1"/>
</dbReference>
<evidence type="ECO:0000256" key="2">
    <source>
        <dbReference type="ARBA" id="ARBA00022475"/>
    </source>
</evidence>
<evidence type="ECO:0000313" key="8">
    <source>
        <dbReference type="EMBL" id="ENX04798.1"/>
    </source>
</evidence>
<proteinExistence type="predicted"/>
<organism evidence="8 9">
    <name type="scientific">Acinetobacter variabilis</name>
    <dbReference type="NCBI Taxonomy" id="70346"/>
    <lineage>
        <taxon>Bacteria</taxon>
        <taxon>Pseudomonadati</taxon>
        <taxon>Pseudomonadota</taxon>
        <taxon>Gammaproteobacteria</taxon>
        <taxon>Moraxellales</taxon>
        <taxon>Moraxellaceae</taxon>
        <taxon>Acinetobacter</taxon>
    </lineage>
</organism>
<accession>N9M8D4</accession>
<gene>
    <name evidence="8" type="ORF">F897_03284</name>
</gene>
<comment type="subcellular location">
    <subcellularLocation>
        <location evidence="1">Cell membrane</location>
        <topology evidence="1">Multi-pass membrane protein</topology>
    </subcellularLocation>
</comment>
<reference evidence="8 9" key="1">
    <citation type="submission" date="2013-02" db="EMBL/GenBank/DDBJ databases">
        <title>The Genome Sequence of Acinetobacter sp. NIPH 2171.</title>
        <authorList>
            <consortium name="The Broad Institute Genome Sequencing Platform"/>
            <consortium name="The Broad Institute Genome Sequencing Center for Infectious Disease"/>
            <person name="Cerqueira G."/>
            <person name="Feldgarden M."/>
            <person name="Courvalin P."/>
            <person name="Perichon B."/>
            <person name="Grillot-Courvalin C."/>
            <person name="Clermont D."/>
            <person name="Rocha E."/>
            <person name="Yoon E.-J."/>
            <person name="Nemec A."/>
            <person name="Walker B."/>
            <person name="Young S.K."/>
            <person name="Zeng Q."/>
            <person name="Gargeya S."/>
            <person name="Fitzgerald M."/>
            <person name="Haas B."/>
            <person name="Abouelleil A."/>
            <person name="Alvarado L."/>
            <person name="Arachchi H.M."/>
            <person name="Berlin A.M."/>
            <person name="Chapman S.B."/>
            <person name="Dewar J."/>
            <person name="Goldberg J."/>
            <person name="Griggs A."/>
            <person name="Gujja S."/>
            <person name="Hansen M."/>
            <person name="Howarth C."/>
            <person name="Imamovic A."/>
            <person name="Larimer J."/>
            <person name="McCowan C."/>
            <person name="Murphy C."/>
            <person name="Neiman D."/>
            <person name="Pearson M."/>
            <person name="Priest M."/>
            <person name="Roberts A."/>
            <person name="Saif S."/>
            <person name="Shea T."/>
            <person name="Sisk P."/>
            <person name="Sykes S."/>
            <person name="Wortman J."/>
            <person name="Nusbaum C."/>
            <person name="Birren B."/>
        </authorList>
    </citation>
    <scope>NUCLEOTIDE SEQUENCE [LARGE SCALE GENOMIC DNA]</scope>
    <source>
        <strain evidence="8 9">NIPH 2171</strain>
    </source>
</reference>
<dbReference type="PANTHER" id="PTHR30294">
    <property type="entry name" value="MEMBRANE COMPONENT OF ABC TRANSPORTER YHHJ-RELATED"/>
    <property type="match status" value="1"/>
</dbReference>